<dbReference type="PROSITE" id="PS51898">
    <property type="entry name" value="TYR_RECOMBINASE"/>
    <property type="match status" value="1"/>
</dbReference>
<dbReference type="InterPro" id="IPR044068">
    <property type="entry name" value="CB"/>
</dbReference>
<gene>
    <name evidence="8" type="ORF">H7849_17240</name>
</gene>
<dbReference type="Pfam" id="PF00589">
    <property type="entry name" value="Phage_integrase"/>
    <property type="match status" value="1"/>
</dbReference>
<comment type="similarity">
    <text evidence="1">Belongs to the 'phage' integrase family.</text>
</comment>
<dbReference type="RefSeq" id="WP_186741019.1">
    <property type="nucleotide sequence ID" value="NZ_CP060394.1"/>
</dbReference>
<feature type="domain" description="Tyr recombinase" evidence="6">
    <location>
        <begin position="201"/>
        <end position="388"/>
    </location>
</feature>
<dbReference type="InterPro" id="IPR050090">
    <property type="entry name" value="Tyrosine_recombinase_XerCD"/>
</dbReference>
<dbReference type="InterPro" id="IPR010998">
    <property type="entry name" value="Integrase_recombinase_N"/>
</dbReference>
<reference evidence="8 9" key="1">
    <citation type="submission" date="2020-08" db="EMBL/GenBank/DDBJ databases">
        <title>Edaphobacter telluris sp. nov. and Acidobacterium dinghuensis sp. nov., two acidobacteria isolated from forest soil.</title>
        <authorList>
            <person name="Fu J."/>
            <person name="Qiu L."/>
        </authorList>
    </citation>
    <scope>NUCLEOTIDE SEQUENCE [LARGE SCALE GENOMIC DNA]</scope>
    <source>
        <strain evidence="8">4Y35</strain>
    </source>
</reference>
<evidence type="ECO:0000256" key="2">
    <source>
        <dbReference type="ARBA" id="ARBA00022908"/>
    </source>
</evidence>
<organism evidence="8 9">
    <name type="scientific">Alloacidobacterium dinghuense</name>
    <dbReference type="NCBI Taxonomy" id="2763107"/>
    <lineage>
        <taxon>Bacteria</taxon>
        <taxon>Pseudomonadati</taxon>
        <taxon>Acidobacteriota</taxon>
        <taxon>Terriglobia</taxon>
        <taxon>Terriglobales</taxon>
        <taxon>Acidobacteriaceae</taxon>
        <taxon>Alloacidobacterium</taxon>
    </lineage>
</organism>
<keyword evidence="9" id="KW-1185">Reference proteome</keyword>
<proteinExistence type="inferred from homology"/>
<dbReference type="PROSITE" id="PS51900">
    <property type="entry name" value="CB"/>
    <property type="match status" value="1"/>
</dbReference>
<accession>A0A7G8BE81</accession>
<protein>
    <submittedName>
        <fullName evidence="8">Tyrosine-type recombinase/integrase</fullName>
    </submittedName>
</protein>
<keyword evidence="2" id="KW-0229">DNA integration</keyword>
<sequence length="408" mass="46770">MIPHEQRLRYQHGTLERMKRKIGPDIWTYRWVERGSGKRRRVRLGTTKELTTMQAVKKAADGYRLSANRESDAVSHVTMAAVLDRYERELITPYVNVPLGAVDDGRISSMTARAYRSYLKRWICPRWGKYLISDLAKPQLRSSIEAWLRELCESGRLAPKSVRSIGSLLRLVFRQAVKWGYLDHSPMDYVDLPDGSTLRKKEPRALTPAEYLQLVELYGPRERLAIKIAGWLGTRRGEGFGLRWQDLDLDRDVVTFRQGFVSGRITPLKTKSSRAEMAIPADVKEALLEWKKHTAYSAPEDWVFASPITKGERPFWPDSILANHIQPVAEAAGFGRMGWHTFRHSVSQWSKQALKLEETKEILRHANIQTTSDIYKGLPLEAKRAAQQRLVEFVREEAKKSSDQAVSA</sequence>
<evidence type="ECO:0000313" key="9">
    <source>
        <dbReference type="Proteomes" id="UP000515312"/>
    </source>
</evidence>
<dbReference type="KEGG" id="adin:H7849_17240"/>
<evidence type="ECO:0000313" key="8">
    <source>
        <dbReference type="EMBL" id="QNI30851.1"/>
    </source>
</evidence>
<dbReference type="PANTHER" id="PTHR30349">
    <property type="entry name" value="PHAGE INTEGRASE-RELATED"/>
    <property type="match status" value="1"/>
</dbReference>
<dbReference type="Gene3D" id="1.10.150.130">
    <property type="match status" value="1"/>
</dbReference>
<dbReference type="InterPro" id="IPR013762">
    <property type="entry name" value="Integrase-like_cat_sf"/>
</dbReference>
<dbReference type="SUPFAM" id="SSF56349">
    <property type="entry name" value="DNA breaking-rejoining enzymes"/>
    <property type="match status" value="1"/>
</dbReference>
<dbReference type="PANTHER" id="PTHR30349:SF64">
    <property type="entry name" value="PROPHAGE INTEGRASE INTD-RELATED"/>
    <property type="match status" value="1"/>
</dbReference>
<dbReference type="GO" id="GO:0015074">
    <property type="term" value="P:DNA integration"/>
    <property type="evidence" value="ECO:0007669"/>
    <property type="project" value="UniProtKB-KW"/>
</dbReference>
<dbReference type="InterPro" id="IPR002104">
    <property type="entry name" value="Integrase_catalytic"/>
</dbReference>
<dbReference type="InterPro" id="IPR011010">
    <property type="entry name" value="DNA_brk_join_enz"/>
</dbReference>
<evidence type="ECO:0000256" key="3">
    <source>
        <dbReference type="ARBA" id="ARBA00023125"/>
    </source>
</evidence>
<dbReference type="Gene3D" id="1.10.443.10">
    <property type="entry name" value="Intergrase catalytic core"/>
    <property type="match status" value="1"/>
</dbReference>
<dbReference type="EMBL" id="CP060394">
    <property type="protein sequence ID" value="QNI30851.1"/>
    <property type="molecule type" value="Genomic_DNA"/>
</dbReference>
<evidence type="ECO:0000256" key="5">
    <source>
        <dbReference type="PROSITE-ProRule" id="PRU01248"/>
    </source>
</evidence>
<dbReference type="Proteomes" id="UP000515312">
    <property type="component" value="Chromosome"/>
</dbReference>
<evidence type="ECO:0000256" key="4">
    <source>
        <dbReference type="ARBA" id="ARBA00023172"/>
    </source>
</evidence>
<feature type="domain" description="Core-binding (CB)" evidence="7">
    <location>
        <begin position="77"/>
        <end position="177"/>
    </location>
</feature>
<evidence type="ECO:0000259" key="6">
    <source>
        <dbReference type="PROSITE" id="PS51898"/>
    </source>
</evidence>
<dbReference type="AlphaFoldDB" id="A0A7G8BE81"/>
<keyword evidence="4" id="KW-0233">DNA recombination</keyword>
<name>A0A7G8BE81_9BACT</name>
<evidence type="ECO:0000256" key="1">
    <source>
        <dbReference type="ARBA" id="ARBA00008857"/>
    </source>
</evidence>
<keyword evidence="3 5" id="KW-0238">DNA-binding</keyword>
<dbReference type="GO" id="GO:0006310">
    <property type="term" value="P:DNA recombination"/>
    <property type="evidence" value="ECO:0007669"/>
    <property type="project" value="UniProtKB-KW"/>
</dbReference>
<dbReference type="GO" id="GO:0003677">
    <property type="term" value="F:DNA binding"/>
    <property type="evidence" value="ECO:0007669"/>
    <property type="project" value="UniProtKB-UniRule"/>
</dbReference>
<evidence type="ECO:0000259" key="7">
    <source>
        <dbReference type="PROSITE" id="PS51900"/>
    </source>
</evidence>